<dbReference type="PRINTS" id="PR00081">
    <property type="entry name" value="GDHRDH"/>
</dbReference>
<dbReference type="AlphaFoldDB" id="A0A9X2IAQ3"/>
<dbReference type="CDD" id="cd05233">
    <property type="entry name" value="SDR_c"/>
    <property type="match status" value="1"/>
</dbReference>
<organism evidence="5 6">
    <name type="scientific">Halalkalibacter alkaliphilus</name>
    <dbReference type="NCBI Taxonomy" id="2917993"/>
    <lineage>
        <taxon>Bacteria</taxon>
        <taxon>Bacillati</taxon>
        <taxon>Bacillota</taxon>
        <taxon>Bacilli</taxon>
        <taxon>Bacillales</taxon>
        <taxon>Bacillaceae</taxon>
        <taxon>Halalkalibacter</taxon>
    </lineage>
</organism>
<dbReference type="InterPro" id="IPR002347">
    <property type="entry name" value="SDR_fam"/>
</dbReference>
<dbReference type="GO" id="GO:0016491">
    <property type="term" value="F:oxidoreductase activity"/>
    <property type="evidence" value="ECO:0007669"/>
    <property type="project" value="UniProtKB-KW"/>
</dbReference>
<protein>
    <submittedName>
        <fullName evidence="5">SDR family oxidoreductase</fullName>
    </submittedName>
</protein>
<dbReference type="SUPFAM" id="SSF51735">
    <property type="entry name" value="NAD(P)-binding Rossmann-fold domains"/>
    <property type="match status" value="1"/>
</dbReference>
<dbReference type="PROSITE" id="PS00061">
    <property type="entry name" value="ADH_SHORT"/>
    <property type="match status" value="1"/>
</dbReference>
<dbReference type="InterPro" id="IPR057326">
    <property type="entry name" value="KR_dom"/>
</dbReference>
<dbReference type="InterPro" id="IPR036291">
    <property type="entry name" value="NAD(P)-bd_dom_sf"/>
</dbReference>
<dbReference type="PANTHER" id="PTHR24321">
    <property type="entry name" value="DEHYDROGENASES, SHORT CHAIN"/>
    <property type="match status" value="1"/>
</dbReference>
<dbReference type="RefSeq" id="WP_250098465.1">
    <property type="nucleotide sequence ID" value="NZ_JAKRYL010000033.1"/>
</dbReference>
<feature type="domain" description="Ketoreductase" evidence="4">
    <location>
        <begin position="7"/>
        <end position="186"/>
    </location>
</feature>
<evidence type="ECO:0000256" key="2">
    <source>
        <dbReference type="ARBA" id="ARBA00023002"/>
    </source>
</evidence>
<proteinExistence type="inferred from homology"/>
<dbReference type="PRINTS" id="PR00080">
    <property type="entry name" value="SDRFAMILY"/>
</dbReference>
<keyword evidence="3" id="KW-0520">NAD</keyword>
<dbReference type="Pfam" id="PF13561">
    <property type="entry name" value="adh_short_C2"/>
    <property type="match status" value="1"/>
</dbReference>
<accession>A0A9X2IAQ3</accession>
<comment type="caution">
    <text evidence="5">The sequence shown here is derived from an EMBL/GenBank/DDBJ whole genome shotgun (WGS) entry which is preliminary data.</text>
</comment>
<comment type="similarity">
    <text evidence="1">Belongs to the short-chain dehydrogenases/reductases (SDR) family.</text>
</comment>
<keyword evidence="6" id="KW-1185">Reference proteome</keyword>
<dbReference type="Gene3D" id="3.40.50.720">
    <property type="entry name" value="NAD(P)-binding Rossmann-like Domain"/>
    <property type="match status" value="1"/>
</dbReference>
<dbReference type="FunFam" id="3.40.50.720:FF:000173">
    <property type="entry name" value="3-oxoacyl-[acyl-carrier protein] reductase"/>
    <property type="match status" value="1"/>
</dbReference>
<evidence type="ECO:0000256" key="1">
    <source>
        <dbReference type="ARBA" id="ARBA00006484"/>
    </source>
</evidence>
<dbReference type="SMART" id="SM00822">
    <property type="entry name" value="PKS_KR"/>
    <property type="match status" value="1"/>
</dbReference>
<dbReference type="InterPro" id="IPR020904">
    <property type="entry name" value="Sc_DH/Rdtase_CS"/>
</dbReference>
<reference evidence="5" key="1">
    <citation type="submission" date="2022-02" db="EMBL/GenBank/DDBJ databases">
        <title>Halalkalibacter sp. nov. isolated from Lonar Lake, India.</title>
        <authorList>
            <person name="Joshi A."/>
            <person name="Thite S."/>
            <person name="Lodha T."/>
        </authorList>
    </citation>
    <scope>NUCLEOTIDE SEQUENCE</scope>
    <source>
        <strain evidence="5">MEB205</strain>
    </source>
</reference>
<name>A0A9X2IAQ3_9BACI</name>
<evidence type="ECO:0000256" key="3">
    <source>
        <dbReference type="ARBA" id="ARBA00023027"/>
    </source>
</evidence>
<evidence type="ECO:0000313" key="6">
    <source>
        <dbReference type="Proteomes" id="UP001139150"/>
    </source>
</evidence>
<keyword evidence="2" id="KW-0560">Oxidoreductase</keyword>
<evidence type="ECO:0000313" key="5">
    <source>
        <dbReference type="EMBL" id="MCL7749605.1"/>
    </source>
</evidence>
<gene>
    <name evidence="5" type="ORF">MF646_21030</name>
</gene>
<evidence type="ECO:0000259" key="4">
    <source>
        <dbReference type="SMART" id="SM00822"/>
    </source>
</evidence>
<dbReference type="PANTHER" id="PTHR24321:SF8">
    <property type="entry name" value="ESTRADIOL 17-BETA-DEHYDROGENASE 8-RELATED"/>
    <property type="match status" value="1"/>
</dbReference>
<dbReference type="EMBL" id="JAKRYL010000033">
    <property type="protein sequence ID" value="MCL7749605.1"/>
    <property type="molecule type" value="Genomic_DNA"/>
</dbReference>
<dbReference type="Proteomes" id="UP001139150">
    <property type="component" value="Unassembled WGS sequence"/>
</dbReference>
<sequence>MAELKEKRILVVGGASGIGLAIVERFLASRNSVAIMDINEEALLRFSTLDYWQDRVIAMKGDVRESADINDILTRMKKNWGGIDGLIYSAGIFPDRRIVEMSEEDWDNVLNINLKGAFLVCQAVARQMVEQKEGGHIVTISSGSYQSARVGSGHYCASKAGLVMLTKVLALELADHSIFVNSIAPGLVHSEKLGGEYIDTFSSRIPLGRPAQPEEIASIIELIMSPSNTYLTGQIIPVDGGLSSGHFGLPMSNKQK</sequence>